<reference evidence="2" key="1">
    <citation type="submission" date="2020-11" db="EMBL/GenBank/DDBJ databases">
        <title>Chlorella ohadii genome sequencing and assembly.</title>
        <authorList>
            <person name="Murik O."/>
            <person name="Treves H."/>
            <person name="Kedem I."/>
            <person name="Shotland Y."/>
            <person name="Kaplan A."/>
        </authorList>
    </citation>
    <scope>NUCLEOTIDE SEQUENCE</scope>
    <source>
        <strain evidence="2">1</strain>
    </source>
</reference>
<proteinExistence type="predicted"/>
<feature type="region of interest" description="Disordered" evidence="1">
    <location>
        <begin position="86"/>
        <end position="112"/>
    </location>
</feature>
<comment type="caution">
    <text evidence="2">The sequence shown here is derived from an EMBL/GenBank/DDBJ whole genome shotgun (WGS) entry which is preliminary data.</text>
</comment>
<evidence type="ECO:0000313" key="2">
    <source>
        <dbReference type="EMBL" id="KAI7844567.1"/>
    </source>
</evidence>
<sequence>MEAGGIHLTGYQHMTPLMVAVQQLNADVATALLEGGAAVRPEPPAGGSGSPSGRAGRAHRRPLLLQLLDATAAAAADAAAAAAGPAPAQARDPAGGHTAAAAPAGSGSMAAAASGEPDMAAAASAGSEAVLDASCRLLAALLAHGADPLEQDPTTSRQPTTFLSECLHPALLRLAVIHVQRQCQVVPGGGGRRLTTGECQQLLSAGRRAYAD</sequence>
<name>A0AAD5H950_9CHLO</name>
<dbReference type="EMBL" id="JADXDR010000027">
    <property type="protein sequence ID" value="KAI7844567.1"/>
    <property type="molecule type" value="Genomic_DNA"/>
</dbReference>
<keyword evidence="3" id="KW-1185">Reference proteome</keyword>
<dbReference type="InterPro" id="IPR036770">
    <property type="entry name" value="Ankyrin_rpt-contain_sf"/>
</dbReference>
<evidence type="ECO:0000256" key="1">
    <source>
        <dbReference type="SAM" id="MobiDB-lite"/>
    </source>
</evidence>
<gene>
    <name evidence="2" type="ORF">COHA_001925</name>
</gene>
<evidence type="ECO:0000313" key="3">
    <source>
        <dbReference type="Proteomes" id="UP001205105"/>
    </source>
</evidence>
<dbReference type="Gene3D" id="1.25.40.20">
    <property type="entry name" value="Ankyrin repeat-containing domain"/>
    <property type="match status" value="1"/>
</dbReference>
<dbReference type="Proteomes" id="UP001205105">
    <property type="component" value="Unassembled WGS sequence"/>
</dbReference>
<accession>A0AAD5H950</accession>
<feature type="region of interest" description="Disordered" evidence="1">
    <location>
        <begin position="38"/>
        <end position="57"/>
    </location>
</feature>
<organism evidence="2 3">
    <name type="scientific">Chlorella ohadii</name>
    <dbReference type="NCBI Taxonomy" id="2649997"/>
    <lineage>
        <taxon>Eukaryota</taxon>
        <taxon>Viridiplantae</taxon>
        <taxon>Chlorophyta</taxon>
        <taxon>core chlorophytes</taxon>
        <taxon>Trebouxiophyceae</taxon>
        <taxon>Chlorellales</taxon>
        <taxon>Chlorellaceae</taxon>
        <taxon>Chlorella clade</taxon>
        <taxon>Chlorella</taxon>
    </lineage>
</organism>
<protein>
    <submittedName>
        <fullName evidence="2">Uncharacterized protein</fullName>
    </submittedName>
</protein>
<dbReference type="AlphaFoldDB" id="A0AAD5H950"/>